<organism evidence="1 2">
    <name type="scientific">Panagrolaimus sp. ES5</name>
    <dbReference type="NCBI Taxonomy" id="591445"/>
    <lineage>
        <taxon>Eukaryota</taxon>
        <taxon>Metazoa</taxon>
        <taxon>Ecdysozoa</taxon>
        <taxon>Nematoda</taxon>
        <taxon>Chromadorea</taxon>
        <taxon>Rhabditida</taxon>
        <taxon>Tylenchina</taxon>
        <taxon>Panagrolaimomorpha</taxon>
        <taxon>Panagrolaimoidea</taxon>
        <taxon>Panagrolaimidae</taxon>
        <taxon>Panagrolaimus</taxon>
    </lineage>
</organism>
<dbReference type="WBParaSite" id="ES5_v2.g26364.t1">
    <property type="protein sequence ID" value="ES5_v2.g26364.t1"/>
    <property type="gene ID" value="ES5_v2.g26364"/>
</dbReference>
<dbReference type="Proteomes" id="UP000887579">
    <property type="component" value="Unplaced"/>
</dbReference>
<protein>
    <submittedName>
        <fullName evidence="2">Uncharacterized protein</fullName>
    </submittedName>
</protein>
<sequence length="273" mass="31716">MDLHKELYPSLFTKECENNPNIIVVYRIRGSKKIGYRIIEAKTEKLIEDQLIGIEINDFLKNVSFKNVKAVIFNISDHDREVSDVDYDVKMREKIATVLRSIKVPYLFVNDKTFAAMNALMCATIVPKIDERILAITILINKFSIIELLRKNNGYEIIERREIKCDKEDTNFKKLRSDILGKNAPAKIIVTSLLPVFMHPEIMEKLKNHILNSEFLIICDDEHVFTEKSDKNMLKIPCAVVRNLYDPNYTKQDTLGVWLRQSPQVQFHSTTII</sequence>
<evidence type="ECO:0000313" key="2">
    <source>
        <dbReference type="WBParaSite" id="ES5_v2.g26364.t1"/>
    </source>
</evidence>
<accession>A0AC34GAF7</accession>
<reference evidence="2" key="1">
    <citation type="submission" date="2022-11" db="UniProtKB">
        <authorList>
            <consortium name="WormBaseParasite"/>
        </authorList>
    </citation>
    <scope>IDENTIFICATION</scope>
</reference>
<evidence type="ECO:0000313" key="1">
    <source>
        <dbReference type="Proteomes" id="UP000887579"/>
    </source>
</evidence>
<name>A0AC34GAF7_9BILA</name>
<proteinExistence type="predicted"/>